<dbReference type="InterPro" id="IPR024083">
    <property type="entry name" value="Fumarase/histidase_N"/>
</dbReference>
<evidence type="ECO:0000256" key="4">
    <source>
        <dbReference type="ARBA" id="ARBA00023239"/>
    </source>
</evidence>
<dbReference type="FunFam" id="1.20.200.10:FF:000003">
    <property type="entry name" value="Histidine ammonia-lyase"/>
    <property type="match status" value="1"/>
</dbReference>
<comment type="subcellular location">
    <subcellularLocation>
        <location evidence="9">Cytoplasm</location>
    </subcellularLocation>
</comment>
<dbReference type="InterPro" id="IPR008948">
    <property type="entry name" value="L-Aspartase-like"/>
</dbReference>
<evidence type="ECO:0000256" key="6">
    <source>
        <dbReference type="NCBIfam" id="TIGR01225"/>
    </source>
</evidence>
<dbReference type="EMBL" id="CP012508">
    <property type="protein sequence ID" value="ALB22157.1"/>
    <property type="molecule type" value="Genomic_DNA"/>
</dbReference>
<comment type="catalytic activity">
    <reaction evidence="5 8">
        <text>L-histidine = trans-urocanate + NH4(+)</text>
        <dbReference type="Rhea" id="RHEA:21232"/>
        <dbReference type="ChEBI" id="CHEBI:17771"/>
        <dbReference type="ChEBI" id="CHEBI:28938"/>
        <dbReference type="ChEBI" id="CHEBI:57595"/>
        <dbReference type="EC" id="4.3.1.3"/>
    </reaction>
</comment>
<evidence type="ECO:0000256" key="7">
    <source>
        <dbReference type="RuleBase" id="RU003954"/>
    </source>
</evidence>
<protein>
    <recommendedName>
        <fullName evidence="2 6">Histidine ammonia-lyase</fullName>
        <ecNumber evidence="2 6">4.3.1.3</ecNumber>
    </recommendedName>
</protein>
<dbReference type="FunFam" id="1.10.275.10:FF:000005">
    <property type="entry name" value="Histidine ammonia-lyase"/>
    <property type="match status" value="1"/>
</dbReference>
<dbReference type="InterPro" id="IPR005921">
    <property type="entry name" value="HutH"/>
</dbReference>
<dbReference type="NCBIfam" id="NF006871">
    <property type="entry name" value="PRK09367.1"/>
    <property type="match status" value="1"/>
</dbReference>
<keyword evidence="4 7" id="KW-0456">Lyase</keyword>
<dbReference type="AlphaFoldDB" id="A0A1L6TAA8"/>
<dbReference type="GO" id="GO:0019557">
    <property type="term" value="P:L-histidine catabolic process to glutamate and formate"/>
    <property type="evidence" value="ECO:0007669"/>
    <property type="project" value="UniProtKB-UniPathway"/>
</dbReference>
<evidence type="ECO:0000256" key="5">
    <source>
        <dbReference type="ARBA" id="ARBA00049269"/>
    </source>
</evidence>
<dbReference type="InterPro" id="IPR022313">
    <property type="entry name" value="Phe/His_NH3-lyase_AS"/>
</dbReference>
<evidence type="ECO:0000256" key="3">
    <source>
        <dbReference type="ARBA" id="ARBA00022808"/>
    </source>
</evidence>
<dbReference type="RefSeq" id="WP_017376050.1">
    <property type="nucleotide sequence ID" value="NZ_CP012508.1"/>
</dbReference>
<evidence type="ECO:0000256" key="9">
    <source>
        <dbReference type="RuleBase" id="RU004480"/>
    </source>
</evidence>
<dbReference type="PANTHER" id="PTHR10362">
    <property type="entry name" value="HISTIDINE AMMONIA-LYASE"/>
    <property type="match status" value="1"/>
</dbReference>
<dbReference type="SUPFAM" id="SSF48557">
    <property type="entry name" value="L-aspartase-like"/>
    <property type="match status" value="1"/>
</dbReference>
<dbReference type="EC" id="4.3.1.3" evidence="2 6"/>
<comment type="pathway">
    <text evidence="1 8">Amino-acid degradation; L-histidine degradation into L-glutamate; N-formimidoyl-L-glutamate from L-histidine: step 1/3.</text>
</comment>
<dbReference type="GO" id="GO:0004397">
    <property type="term" value="F:histidine ammonia-lyase activity"/>
    <property type="evidence" value="ECO:0007669"/>
    <property type="project" value="UniProtKB-UniRule"/>
</dbReference>
<dbReference type="PROSITE" id="PS00488">
    <property type="entry name" value="PAL_HISTIDASE"/>
    <property type="match status" value="1"/>
</dbReference>
<accession>A0A1L6TAA8</accession>
<keyword evidence="3 8" id="KW-0369">Histidine metabolism</keyword>
<organism evidence="10 11">
    <name type="scientific">Piscirickettsia salmonis</name>
    <dbReference type="NCBI Taxonomy" id="1238"/>
    <lineage>
        <taxon>Bacteria</taxon>
        <taxon>Pseudomonadati</taxon>
        <taxon>Pseudomonadota</taxon>
        <taxon>Gammaproteobacteria</taxon>
        <taxon>Thiotrichales</taxon>
        <taxon>Piscirickettsiaceae</taxon>
        <taxon>Piscirickettsia</taxon>
    </lineage>
</organism>
<dbReference type="OrthoDB" id="9806955at2"/>
<dbReference type="Gene3D" id="1.20.200.10">
    <property type="entry name" value="Fumarase/aspartase (Central domain)"/>
    <property type="match status" value="1"/>
</dbReference>
<comment type="similarity">
    <text evidence="7">Belongs to the PAL/histidase family.</text>
</comment>
<dbReference type="CDD" id="cd00332">
    <property type="entry name" value="PAL-HAL"/>
    <property type="match status" value="1"/>
</dbReference>
<dbReference type="GO" id="GO:0019556">
    <property type="term" value="P:L-histidine catabolic process to glutamate and formamide"/>
    <property type="evidence" value="ECO:0007669"/>
    <property type="project" value="UniProtKB-UniPathway"/>
</dbReference>
<dbReference type="Gene3D" id="1.10.275.10">
    <property type="entry name" value="Fumarase/aspartase (N-terminal domain)"/>
    <property type="match status" value="1"/>
</dbReference>
<name>A0A1L6TAA8_PISSA</name>
<evidence type="ECO:0000256" key="2">
    <source>
        <dbReference type="ARBA" id="ARBA00012994"/>
    </source>
</evidence>
<proteinExistence type="inferred from homology"/>
<dbReference type="GO" id="GO:0005737">
    <property type="term" value="C:cytoplasm"/>
    <property type="evidence" value="ECO:0007669"/>
    <property type="project" value="UniProtKB-SubCell"/>
</dbReference>
<dbReference type="Pfam" id="PF00221">
    <property type="entry name" value="Lyase_aromatic"/>
    <property type="match status" value="1"/>
</dbReference>
<gene>
    <name evidence="10" type="ORF">KU39_974</name>
</gene>
<evidence type="ECO:0000256" key="8">
    <source>
        <dbReference type="RuleBase" id="RU004479"/>
    </source>
</evidence>
<sequence length="512" mass="55350">MLLINIDHSPLTLAMLKQVIDGPVKLKVTEAVWQDVRKSRAVVMDVIAKEKTVYGINTGFGILAKRSISHHQLEMLQKNIILSHAAGVGDYLDDATVRLILVLKLKALLRGYSGISEKVVNALTALVNHEVYPCIRAQGSVGASGDLAPLSYIGAVLLGEGKVRIGGKVLPASEGLKQLGLEPIALGAKEGLALNNGTQVSTAICLKNYFALEDLLLVSMACGALALDAAGGTDSPLDERIHQARGQQGQIDVAEYYRQLLTGSALLELQRRQHGRVQDPYSLRCQPQVLGACLDQLRHAAVILAAEANSVTDNPLIFVDDNEILSGGNFHAEPVAFIADNLALVAAEIGSLSERRLALLMDEHFSGLPAFLVAGNGVHSGFMVAQVTAAALVSENKQLCYPASVDSIPTSASQEDHVSMATHGARRLGKMARNLQYTLAIELLAGCQGIDLRAPLKTSVPLMMLHTNLRERVSFYEVDRFFDPDIEQSAQLLQEFVWRDLCQVHLLPSQRE</sequence>
<evidence type="ECO:0000313" key="10">
    <source>
        <dbReference type="EMBL" id="ALB22157.1"/>
    </source>
</evidence>
<dbReference type="Proteomes" id="UP000029558">
    <property type="component" value="Chromosome"/>
</dbReference>
<dbReference type="NCBIfam" id="TIGR01225">
    <property type="entry name" value="hutH"/>
    <property type="match status" value="1"/>
</dbReference>
<evidence type="ECO:0000256" key="1">
    <source>
        <dbReference type="ARBA" id="ARBA00005113"/>
    </source>
</evidence>
<evidence type="ECO:0000313" key="11">
    <source>
        <dbReference type="Proteomes" id="UP000029558"/>
    </source>
</evidence>
<reference evidence="10 11" key="1">
    <citation type="journal article" date="2014" name="Genome Announc.">
        <title>Comparative Genome Analysis of Two Isolates of the Fish Pathogen Piscirickettsia salmonis from Different Hosts Reveals Major Differences in Virulence-Associated Secretion Systems.</title>
        <authorList>
            <person name="Bohle H."/>
            <person name="Henriquez P."/>
            <person name="Grothusen H."/>
            <person name="Navas E."/>
            <person name="Sandoval A."/>
            <person name="Bustamante F."/>
            <person name="Bustos P."/>
            <person name="Mancilla M."/>
        </authorList>
    </citation>
    <scope>NUCLEOTIDE SEQUENCE [LARGE SCALE GENOMIC DNA]</scope>
    <source>
        <strain evidence="11">B1-32597</strain>
    </source>
</reference>
<dbReference type="InterPro" id="IPR001106">
    <property type="entry name" value="Aromatic_Lyase"/>
</dbReference>